<evidence type="ECO:0000313" key="2">
    <source>
        <dbReference type="EMBL" id="CAF1396327.1"/>
    </source>
</evidence>
<evidence type="ECO:0000313" key="3">
    <source>
        <dbReference type="EMBL" id="CAF1964316.1"/>
    </source>
</evidence>
<feature type="compositionally biased region" description="Basic and acidic residues" evidence="1">
    <location>
        <begin position="90"/>
        <end position="99"/>
    </location>
</feature>
<dbReference type="EMBL" id="CAJNOW010003818">
    <property type="protein sequence ID" value="CAF1396327.1"/>
    <property type="molecule type" value="Genomic_DNA"/>
</dbReference>
<evidence type="ECO:0000313" key="4">
    <source>
        <dbReference type="Proteomes" id="UP000663834"/>
    </source>
</evidence>
<comment type="caution">
    <text evidence="2">The sequence shown here is derived from an EMBL/GenBank/DDBJ whole genome shotgun (WGS) entry which is preliminary data.</text>
</comment>
<dbReference type="Proteomes" id="UP000663834">
    <property type="component" value="Unassembled WGS sequence"/>
</dbReference>
<proteinExistence type="predicted"/>
<dbReference type="EMBL" id="CAJNRE010002033">
    <property type="protein sequence ID" value="CAF1964316.1"/>
    <property type="molecule type" value="Genomic_DNA"/>
</dbReference>
<protein>
    <submittedName>
        <fullName evidence="2">Uncharacterized protein</fullName>
    </submittedName>
</protein>
<accession>A0A815KHI3</accession>
<gene>
    <name evidence="2" type="ORF">KQP761_LOCUS9478</name>
    <name evidence="3" type="ORF">MBJ925_LOCUS6513</name>
</gene>
<dbReference type="Proteomes" id="UP000663824">
    <property type="component" value="Unassembled WGS sequence"/>
</dbReference>
<dbReference type="OrthoDB" id="10044296at2759"/>
<feature type="region of interest" description="Disordered" evidence="1">
    <location>
        <begin position="77"/>
        <end position="99"/>
    </location>
</feature>
<name>A0A815KHI3_9BILA</name>
<dbReference type="AlphaFoldDB" id="A0A815KHI3"/>
<organism evidence="2 4">
    <name type="scientific">Rotaria magnacalcarata</name>
    <dbReference type="NCBI Taxonomy" id="392030"/>
    <lineage>
        <taxon>Eukaryota</taxon>
        <taxon>Metazoa</taxon>
        <taxon>Spiralia</taxon>
        <taxon>Gnathifera</taxon>
        <taxon>Rotifera</taxon>
        <taxon>Eurotatoria</taxon>
        <taxon>Bdelloidea</taxon>
        <taxon>Philodinida</taxon>
        <taxon>Philodinidae</taxon>
        <taxon>Rotaria</taxon>
    </lineage>
</organism>
<evidence type="ECO:0000256" key="1">
    <source>
        <dbReference type="SAM" id="MobiDB-lite"/>
    </source>
</evidence>
<reference evidence="2" key="1">
    <citation type="submission" date="2021-02" db="EMBL/GenBank/DDBJ databases">
        <authorList>
            <person name="Nowell W R."/>
        </authorList>
    </citation>
    <scope>NUCLEOTIDE SEQUENCE</scope>
</reference>
<sequence>MVGNVDVTGASAGAIASVNGAVVSAFNVAIGGASVAASVNVDGSLSFGNVNLGLRPSLDIGWGLNIGVPFLSGSRTGSAGGGNNNGSECNDEKLHGLEG</sequence>